<dbReference type="InterPro" id="IPR013320">
    <property type="entry name" value="ConA-like_dom_sf"/>
</dbReference>
<proteinExistence type="predicted"/>
<name>A0A0T6AV70_9SCAR</name>
<evidence type="ECO:0000256" key="1">
    <source>
        <dbReference type="ARBA" id="ARBA00022729"/>
    </source>
</evidence>
<comment type="caution">
    <text evidence="9">The sequence shown here is derived from an EMBL/GenBank/DDBJ whole genome shotgun (WGS) entry which is preliminary data.</text>
</comment>
<evidence type="ECO:0000259" key="8">
    <source>
        <dbReference type="PROSITE" id="PS50025"/>
    </source>
</evidence>
<evidence type="ECO:0000313" key="9">
    <source>
        <dbReference type="EMBL" id="KRT79088.1"/>
    </source>
</evidence>
<accession>A0A0T6AV70</accession>
<dbReference type="Gene3D" id="2.60.120.200">
    <property type="match status" value="2"/>
</dbReference>
<dbReference type="Pfam" id="PF02210">
    <property type="entry name" value="Laminin_G_2"/>
    <property type="match status" value="2"/>
</dbReference>
<evidence type="ECO:0000256" key="6">
    <source>
        <dbReference type="SAM" id="Phobius"/>
    </source>
</evidence>
<keyword evidence="10" id="KW-1185">Reference proteome</keyword>
<evidence type="ECO:0000256" key="5">
    <source>
        <dbReference type="PROSITE-ProRule" id="PRU01201"/>
    </source>
</evidence>
<dbReference type="PANTHER" id="PTHR45739">
    <property type="entry name" value="MATRIX PROTEIN, PUTATIVE-RELATED"/>
    <property type="match status" value="1"/>
</dbReference>
<keyword evidence="6" id="KW-1133">Transmembrane helix</keyword>
<dbReference type="PROSITE" id="PS51854">
    <property type="entry name" value="CSPG"/>
    <property type="match status" value="5"/>
</dbReference>
<keyword evidence="3" id="KW-0325">Glycoprotein</keyword>
<reference evidence="9 10" key="1">
    <citation type="submission" date="2015-09" db="EMBL/GenBank/DDBJ databases">
        <title>Draft genome of the scarab beetle Oryctes borbonicus.</title>
        <authorList>
            <person name="Meyer J.M."/>
            <person name="Markov G.V."/>
            <person name="Baskaran P."/>
            <person name="Herrmann M."/>
            <person name="Sommer R.J."/>
            <person name="Roedelsperger C."/>
        </authorList>
    </citation>
    <scope>NUCLEOTIDE SEQUENCE [LARGE SCALE GENOMIC DNA]</scope>
    <source>
        <strain evidence="9">OB123</strain>
        <tissue evidence="9">Whole animal</tissue>
    </source>
</reference>
<dbReference type="Pfam" id="PF16184">
    <property type="entry name" value="Cadherin_3"/>
    <property type="match status" value="11"/>
</dbReference>
<organism evidence="9 10">
    <name type="scientific">Oryctes borbonicus</name>
    <dbReference type="NCBI Taxonomy" id="1629725"/>
    <lineage>
        <taxon>Eukaryota</taxon>
        <taxon>Metazoa</taxon>
        <taxon>Ecdysozoa</taxon>
        <taxon>Arthropoda</taxon>
        <taxon>Hexapoda</taxon>
        <taxon>Insecta</taxon>
        <taxon>Pterygota</taxon>
        <taxon>Neoptera</taxon>
        <taxon>Endopterygota</taxon>
        <taxon>Coleoptera</taxon>
        <taxon>Polyphaga</taxon>
        <taxon>Scarabaeiformia</taxon>
        <taxon>Scarabaeidae</taxon>
        <taxon>Dynastinae</taxon>
        <taxon>Oryctes</taxon>
    </lineage>
</organism>
<dbReference type="PROSITE" id="PS50025">
    <property type="entry name" value="LAM_G_DOMAIN"/>
    <property type="match status" value="2"/>
</dbReference>
<evidence type="ECO:0000256" key="3">
    <source>
        <dbReference type="ARBA" id="ARBA00023180"/>
    </source>
</evidence>
<dbReference type="GO" id="GO:0009653">
    <property type="term" value="P:anatomical structure morphogenesis"/>
    <property type="evidence" value="ECO:0007669"/>
    <property type="project" value="TreeGrafter"/>
</dbReference>
<dbReference type="OrthoDB" id="430044at2759"/>
<dbReference type="InterPro" id="IPR039005">
    <property type="entry name" value="CSPG_rpt"/>
</dbReference>
<dbReference type="PANTHER" id="PTHR45739:SF12">
    <property type="entry name" value="CHONDROITIN SULFATE PROTEOGLYCAN 4-LIKE ISOFORM X2"/>
    <property type="match status" value="1"/>
</dbReference>
<evidence type="ECO:0000256" key="2">
    <source>
        <dbReference type="ARBA" id="ARBA00022737"/>
    </source>
</evidence>
<dbReference type="Proteomes" id="UP000051574">
    <property type="component" value="Unassembled WGS sequence"/>
</dbReference>
<sequence length="2286" mass="258791">MMEYKWFLLCVILSVFQPLCTSLDQASFYGNSYISVPFIEAKSTTSIDFKFRTRLSNALLLLVAGAQDYCVIKLENSLLKVIINLGGGETELTTPKSVILNDFKWHNITISRKEANLTIIVDNTHNVRKKLPGKFFELNIHSGLFVGGHGNDTDTFFGHHINFRGCMEQLVYNGFQILDLARRRQSQAIVHGVTWNCASEFEADTNKAISFIEDGAFMQIPRNVNRNLRLQAEIKTVQEHSILIYNTGPPSRTDHFALEIWEGKIKVTLKLGASIIENQNNVFISDGRWHKFAIRVTPASIDITVNNSVTNSVIPRSHFIDFDKMFYIGGLEASKKARANMKDLKTTDLSYKGCIKHLTFGEKKTGLPDAYISSGLYPGCLWDYTCLNKECIDKNNCFQDGVDCYNDTFENSYMNLAEKLELLALEPLEVVEGGISKINVTNLHVILDYPKYNILDTGVIFNITDGPFHGIIGNNIGNYKEISSFTLNDLFKEKMFYKHDGSENFKDQIFMDLIFISENLLLPLYLQGKFKFTLYVEIKPVNDPPELRIPSTNMFTLAQGSRRTFINDLLNVNDPDTPLNRLFYKTNNSNFGHFEYANKPGTPITSFSLTDVENGQVIFFHHSNSSNDSYIPFEVTDGFLNSETMKLRIETFPQMWSLQNNTGLLLMHEASAYITPYNLSFISNVNLTDNAEYHVMRGPEFGVIEIEINSVWKKSFKFSSEDMRRYKVRYRHISSTPLQDEFEYRTSLNMSRSYLFHIIFAKCELITLRSAPLRLNSSEEATLSVYNVRYFTKPVQLPPNAITYLIIRDPTYGFLYFADSKYRLGYFDTFTQDDIISRNIRYRLHRKSYSPIYDVILFSVIAPGCRNVTGNITIMHQPSNETLSRVHTVIERLQVQEGGRTNIAVTHLNIHSDSITDLFFNITTPPKHGILQVVKDNQERNKTNYFTLSELTMNQLYYIHDDSETKTDEFEFMALSREEENFQYVETIHIDIILKNDNTPVREVEKIFYVVVGGQKLLTSDDLKYVDPDIDTKLSDIVYTYKDLRSGGIYSAKNISVELPKFTQSDLDRNLVLFKHNGTAHFKINLWVTDGSNFVQGTLEVEASAPFISVFSNRKLYVKHGAIATIKSDHLSYMTNLYAVDEDVVYEITSKPKFGKIVYGEKFEDILRFTHAQLKKGYIFYANEVHTESIDKVGIRVQCKEAVTNAHLLILMLPPSYWEPLSLKTIRTLMVEESTSAVINKQTLEVFQANVDPSMITFYVTEFPKYGYITTLLSTKDLDGQTTNVRSFTQSVLNENGIVYIQSVANETSDRIVFNVTSSIIWLNNVVLDVQVIPEHLYLGANALTVYEGGVVLISPVNLFTQTHFYKSKVADYLLLELPKHGCVQIRKSCTKLAKFSQKELKAGVVHYAHDGTENLSDEVKIIGIAGEKRSAPLVLPITVLPINDQKPRVINNTGLTMWEGGVAVITNSMLAAVDADRPEEVLRYHILGCWWGNVTPASDRHTPLHYFTQEWINKNLVVFRHLNGSEAEFTFKVSDGLHSTKEHTFLIKTKPVTLNIKIRPLHIFPLQRKYLTSNYILSMVSDPERNINYEVIVPPTLGRLMLESDTSGIYKVVNSFTQDDLNKKRIFYEHTHPFANLYANDSFVFNVKSHLARPLVNQRLTIDISVSSGGLDAYVSIPKVNVNEGGIVSITMNLSSVVFFLENHAGLRSPIIHASAMNPQHGTVFLQNNSNLTTYTQQQLESGQVLYQHDHSDSLGDNIHFSLYLLPGYILLCNVTVPIVVNPINDQPFTLVTAPPHFKVVQGENHTITKSELCTEDADTEPGDLKYDIITGPVTGSIVILPEAVSVTHFTQADINENRLVYVHNGSGLRDTINLRVWDGKFQPVYTVFSVEVIPISLNISAGPPAFLQQGSNVVHLGESQFVIKSNANWNNIKFGIRTPPRHGLLYVRDEKSSKFTYRDVVEKNVMYMQRDMAAANDSFSVFAGMLSGNTSIGNVINIIVIVQPLMQIGQLTVLTGENNRITLSVLDATPLAKLTNSNPRYNIMHRPKYGEIRKILRSSGENRNVLDTAVNAFTHEEVQSGLIYYVVDDIEVGWNGIQDRLVFVIAVPNMFQPALGELRIHIKSPMFNEIYSTLAGPNDPAGHEGGMHFASPNMTRDYFLIVSMVAGVVILGVAVIIVIKCRSLEPEELNKEEQCLQPVPLPRPPDRLMAASPPLKHAQSGFASPLLTALPQCKVTPLNRNELDSHTRYPYGVDDHPDEWSSCDTSDAACPSRNIMLRRNQYWV</sequence>
<feature type="domain" description="Laminin G" evidence="8">
    <location>
        <begin position="207"/>
        <end position="380"/>
    </location>
</feature>
<feature type="repeat" description="CSPG" evidence="5">
    <location>
        <begin position="884"/>
        <end position="975"/>
    </location>
</feature>
<feature type="domain" description="Laminin G" evidence="8">
    <location>
        <begin position="25"/>
        <end position="197"/>
    </location>
</feature>
<dbReference type="EMBL" id="LJIG01022715">
    <property type="protein sequence ID" value="KRT79088.1"/>
    <property type="molecule type" value="Genomic_DNA"/>
</dbReference>
<dbReference type="SUPFAM" id="SSF49899">
    <property type="entry name" value="Concanavalin A-like lectins/glucanases"/>
    <property type="match status" value="2"/>
</dbReference>
<comment type="caution">
    <text evidence="4">Lacks conserved residue(s) required for the propagation of feature annotation.</text>
</comment>
<keyword evidence="2" id="KW-0677">Repeat</keyword>
<dbReference type="CDD" id="cd00110">
    <property type="entry name" value="LamG"/>
    <property type="match status" value="2"/>
</dbReference>
<feature type="transmembrane region" description="Helical" evidence="6">
    <location>
        <begin position="2160"/>
        <end position="2181"/>
    </location>
</feature>
<feature type="chain" id="PRO_5006668182" description="Laminin G domain-containing protein" evidence="7">
    <location>
        <begin position="23"/>
        <end position="2286"/>
    </location>
</feature>
<dbReference type="SMART" id="SM00282">
    <property type="entry name" value="LamG"/>
    <property type="match status" value="2"/>
</dbReference>
<feature type="repeat" description="CSPG" evidence="5">
    <location>
        <begin position="419"/>
        <end position="514"/>
    </location>
</feature>
<evidence type="ECO:0000256" key="7">
    <source>
        <dbReference type="SAM" id="SignalP"/>
    </source>
</evidence>
<keyword evidence="6" id="KW-0472">Membrane</keyword>
<evidence type="ECO:0000256" key="4">
    <source>
        <dbReference type="PROSITE-ProRule" id="PRU00122"/>
    </source>
</evidence>
<gene>
    <name evidence="9" type="ORF">AMK59_7766</name>
</gene>
<evidence type="ECO:0000313" key="10">
    <source>
        <dbReference type="Proteomes" id="UP000051574"/>
    </source>
</evidence>
<protein>
    <recommendedName>
        <fullName evidence="8">Laminin G domain-containing protein</fullName>
    </recommendedName>
</protein>
<keyword evidence="6" id="KW-0812">Transmembrane</keyword>
<dbReference type="InterPro" id="IPR051561">
    <property type="entry name" value="FRAS1_ECM"/>
</dbReference>
<dbReference type="InterPro" id="IPR001791">
    <property type="entry name" value="Laminin_G"/>
</dbReference>
<feature type="repeat" description="CSPG" evidence="5">
    <location>
        <begin position="1447"/>
        <end position="1537"/>
    </location>
</feature>
<feature type="signal peptide" evidence="7">
    <location>
        <begin position="1"/>
        <end position="22"/>
    </location>
</feature>
<keyword evidence="1 7" id="KW-0732">Signal</keyword>
<feature type="repeat" description="CSPG" evidence="5">
    <location>
        <begin position="1220"/>
        <end position="1317"/>
    </location>
</feature>
<feature type="repeat" description="CSPG" evidence="5">
    <location>
        <begin position="1788"/>
        <end position="1881"/>
    </location>
</feature>